<evidence type="ECO:0000313" key="4">
    <source>
        <dbReference type="Proteomes" id="UP000663846"/>
    </source>
</evidence>
<name>A0A8H2ZYG4_9AGAM</name>
<protein>
    <recommendedName>
        <fullName evidence="2">CHAT domain-containing protein</fullName>
    </recommendedName>
</protein>
<dbReference type="SUPFAM" id="SSF81901">
    <property type="entry name" value="HCP-like"/>
    <property type="match status" value="1"/>
</dbReference>
<dbReference type="PANTHER" id="PTHR19959">
    <property type="entry name" value="KINESIN LIGHT CHAIN"/>
    <property type="match status" value="1"/>
</dbReference>
<dbReference type="InterPro" id="IPR011990">
    <property type="entry name" value="TPR-like_helical_dom_sf"/>
</dbReference>
<feature type="compositionally biased region" description="Polar residues" evidence="1">
    <location>
        <begin position="41"/>
        <end position="52"/>
    </location>
</feature>
<comment type="caution">
    <text evidence="3">The sequence shown here is derived from an EMBL/GenBank/DDBJ whole genome shotgun (WGS) entry which is preliminary data.</text>
</comment>
<proteinExistence type="predicted"/>
<dbReference type="Pfam" id="PF12770">
    <property type="entry name" value="CHAT"/>
    <property type="match status" value="1"/>
</dbReference>
<dbReference type="AlphaFoldDB" id="A0A8H2ZYG4"/>
<evidence type="ECO:0000259" key="2">
    <source>
        <dbReference type="Pfam" id="PF12770"/>
    </source>
</evidence>
<sequence length="1171" mass="130038">MEQDILLKEDSQDLPQRPKGDTGPFIKKHGKNTAPADQKITLPSQQSDNPNPQEYYKLGESYHNQFRSQWELNDLENAIGFTSQAIGLTPDYDPNFPQILDKLGVCHNDRFRRLDELVDIEKSIEYLSRAAALTSDGDPHLLERLTSLGISHGIRFARLGQLSDIEKAIKHTSLVVELTPDDHPSLPSRLTSLGMSHNERFKRLGEYRDLEKAIEFKTRAVELSPSGHPGFPRLLASLGMSHEDRYKRLGELDDIEKAVEYEARAVALTPDDHPILPHLLNVLGASHRNRFNRRGNLGDLEKAIECATRSVTLTPAGSPDLPERLANLGICYGIRFQCKGELKDNEKIIEHLTHAIALTPNGHLDLPYLLVNLGIAHDTRFNRLGELSELDKAIEYETRAVSLTPDGHPRLMERLANLGMSYSNRFKRLGEPVDIKKAIELKSRAVALTPDDDPHLSYRLDSLGASYHDRFNRRGEIGDLEDAIKHKGHAADLTPDGHPALPGRLAGLGASYGQRFKLLSEPYDIGKSIEYISRAIVLTPDGHPSLPERLMNLGIAHNARCRRLGEIVDLEKAIEHTSHALALTPEGHPLSPDMHQLLAVLRLSEYRLTGEFSRLQDTLYLYRKASQSQAGSPGGRFGIALEWAKDASIYSPLNIIEAYQTAIDILPQFVWLGATASQRYRDLERAWNLPAAAASAAIRCSNHTLALEWLEHARCVVWNQSLTLRSPLDQLYYSNPTLADRLQEVASQLHFASSRPRASGATPADSITLEQAGQQHRRLAEEYNGLLSQARKLPGFEDFLQPMKADRLVSAAQNGPVVVINCYQGQCDALIILPGQVGIIHLPLPDFTEKMALHARNEIKSTLWKKGLRERGIKIKPLPEDTGKENIRDILAVLWNGIVKQVLGFLGYLNDVSSDRLPHITWCPTGAVSFLPLHAAGDYDQPQSRVFDYVVSSYIPTLTALLASTLSLLNPSPRVLSIGQESTSVHSALPGTARELAYLQGHIQNRFNYTELVNDAATTTAVLDAMEQHDWVHLACHAHQNLIDPTKSGFFLHDGTLDLSSISRRSFKNKGLAFLSACKTAMGDEELPDEAVHLASGMLMAGYPSVIATMWSVMDEDAPLVADKVYGQLMKNGNVGNGEAGRALHIAVAELREKIGEKEFERWVPYIHIGS</sequence>
<feature type="compositionally biased region" description="Basic and acidic residues" evidence="1">
    <location>
        <begin position="1"/>
        <end position="20"/>
    </location>
</feature>
<reference evidence="3" key="1">
    <citation type="submission" date="2021-01" db="EMBL/GenBank/DDBJ databases">
        <authorList>
            <person name="Kaushik A."/>
        </authorList>
    </citation>
    <scope>NUCLEOTIDE SEQUENCE</scope>
    <source>
        <strain evidence="3">AG1-1C</strain>
    </source>
</reference>
<feature type="domain" description="CHAT" evidence="2">
    <location>
        <begin position="906"/>
        <end position="1171"/>
    </location>
</feature>
<dbReference type="Proteomes" id="UP000663846">
    <property type="component" value="Unassembled WGS sequence"/>
</dbReference>
<gene>
    <name evidence="3" type="ORF">RDB_LOCUS26833</name>
</gene>
<dbReference type="SUPFAM" id="SSF48452">
    <property type="entry name" value="TPR-like"/>
    <property type="match status" value="1"/>
</dbReference>
<evidence type="ECO:0000313" key="3">
    <source>
        <dbReference type="EMBL" id="CAE6372446.1"/>
    </source>
</evidence>
<dbReference type="PANTHER" id="PTHR19959:SF119">
    <property type="entry name" value="FUNGAL LIPASE-LIKE DOMAIN-CONTAINING PROTEIN"/>
    <property type="match status" value="1"/>
</dbReference>
<dbReference type="Gene3D" id="1.25.40.10">
    <property type="entry name" value="Tetratricopeptide repeat domain"/>
    <property type="match status" value="2"/>
</dbReference>
<dbReference type="EMBL" id="CAJMWS010000152">
    <property type="protein sequence ID" value="CAE6372446.1"/>
    <property type="molecule type" value="Genomic_DNA"/>
</dbReference>
<dbReference type="InterPro" id="IPR024983">
    <property type="entry name" value="CHAT_dom"/>
</dbReference>
<organism evidence="3 4">
    <name type="scientific">Rhizoctonia solani</name>
    <dbReference type="NCBI Taxonomy" id="456999"/>
    <lineage>
        <taxon>Eukaryota</taxon>
        <taxon>Fungi</taxon>
        <taxon>Dikarya</taxon>
        <taxon>Basidiomycota</taxon>
        <taxon>Agaricomycotina</taxon>
        <taxon>Agaricomycetes</taxon>
        <taxon>Cantharellales</taxon>
        <taxon>Ceratobasidiaceae</taxon>
        <taxon>Rhizoctonia</taxon>
    </lineage>
</organism>
<evidence type="ECO:0000256" key="1">
    <source>
        <dbReference type="SAM" id="MobiDB-lite"/>
    </source>
</evidence>
<accession>A0A8H2ZYG4</accession>
<feature type="region of interest" description="Disordered" evidence="1">
    <location>
        <begin position="1"/>
        <end position="53"/>
    </location>
</feature>